<reference evidence="3" key="1">
    <citation type="journal article" date="2013" name="Genome Announc.">
        <title>Draft genome sequence of the grapevine dieback fungus Eutypa lata UCR-EL1.</title>
        <authorList>
            <person name="Blanco-Ulate B."/>
            <person name="Rolshausen P.E."/>
            <person name="Cantu D."/>
        </authorList>
    </citation>
    <scope>NUCLEOTIDE SEQUENCE [LARGE SCALE GENOMIC DNA]</scope>
    <source>
        <strain evidence="3">UCR-EL1</strain>
    </source>
</reference>
<evidence type="ECO:0000313" key="2">
    <source>
        <dbReference type="EMBL" id="EMR62133.1"/>
    </source>
</evidence>
<name>M7SD86_EUTLA</name>
<protein>
    <submittedName>
        <fullName evidence="2">Putative mannosyl-3-phosphoglycerate synthase protein</fullName>
    </submittedName>
</protein>
<proteinExistence type="predicted"/>
<evidence type="ECO:0000256" key="1">
    <source>
        <dbReference type="SAM" id="MobiDB-lite"/>
    </source>
</evidence>
<dbReference type="EMBL" id="KB707492">
    <property type="protein sequence ID" value="EMR62133.1"/>
    <property type="molecule type" value="Genomic_DNA"/>
</dbReference>
<dbReference type="Proteomes" id="UP000012174">
    <property type="component" value="Unassembled WGS sequence"/>
</dbReference>
<dbReference type="Pfam" id="PF09488">
    <property type="entry name" value="Osmo_MPGsynth"/>
    <property type="match status" value="1"/>
</dbReference>
<evidence type="ECO:0000313" key="3">
    <source>
        <dbReference type="Proteomes" id="UP000012174"/>
    </source>
</evidence>
<dbReference type="InterPro" id="IPR012812">
    <property type="entry name" value="Osmo_MPG_synth"/>
</dbReference>
<dbReference type="AlphaFoldDB" id="M7SD86"/>
<dbReference type="InterPro" id="IPR029044">
    <property type="entry name" value="Nucleotide-diphossugar_trans"/>
</dbReference>
<feature type="region of interest" description="Disordered" evidence="1">
    <location>
        <begin position="321"/>
        <end position="341"/>
    </location>
</feature>
<dbReference type="STRING" id="1287681.M7SD86"/>
<dbReference type="OMA" id="MVRLHWR"/>
<keyword evidence="3" id="KW-1185">Reference proteome</keyword>
<gene>
    <name evidence="2" type="ORF">UCREL1_10936</name>
</gene>
<feature type="compositionally biased region" description="Basic and acidic residues" evidence="1">
    <location>
        <begin position="542"/>
        <end position="562"/>
    </location>
</feature>
<organism evidence="2 3">
    <name type="scientific">Eutypa lata (strain UCR-EL1)</name>
    <name type="common">Grapevine dieback disease fungus</name>
    <name type="synonym">Eutypa armeniacae</name>
    <dbReference type="NCBI Taxonomy" id="1287681"/>
    <lineage>
        <taxon>Eukaryota</taxon>
        <taxon>Fungi</taxon>
        <taxon>Dikarya</taxon>
        <taxon>Ascomycota</taxon>
        <taxon>Pezizomycotina</taxon>
        <taxon>Sordariomycetes</taxon>
        <taxon>Xylariomycetidae</taxon>
        <taxon>Xylariales</taxon>
        <taxon>Diatrypaceae</taxon>
        <taxon>Eutypa</taxon>
    </lineage>
</organism>
<accession>M7SD86</accession>
<dbReference type="HOGENOM" id="CLU_028916_0_0_1"/>
<feature type="compositionally biased region" description="Low complexity" evidence="1">
    <location>
        <begin position="323"/>
        <end position="341"/>
    </location>
</feature>
<dbReference type="OrthoDB" id="10013407at2759"/>
<feature type="region of interest" description="Disordered" evidence="1">
    <location>
        <begin position="524"/>
        <end position="579"/>
    </location>
</feature>
<dbReference type="GO" id="GO:0050504">
    <property type="term" value="F:mannosyl-3-phosphoglycerate synthase activity"/>
    <property type="evidence" value="ECO:0007669"/>
    <property type="project" value="InterPro"/>
</dbReference>
<sequence>MRIGARMHCEQLGNVQINELQHVIELDAGFRARESRLGAGGDVVVPADVLASAEEEMVIVIACMNEELQTIEGVLSGVPHDCLPILVSNSDRPGRPSNTTGEDRYAAEVRLLKTFCGQAHRSAIAVHQEDGGVAAAFRAAGMSEIVDVAGTGLVHRGKGEAMIIGMAIAALTGRRCVGFIDADNFVPGSVTEYCKVFAAALHSARSPCAMVRVAWNSKPKVRGDRLVFDKKGRSSRVVNEWLNKLLQEYTGYSSDLIVTGNAGEHAMTMELGLQLRLARGYAIEPYELINILEMFGGEGSVPALDHDSGHESDSDVEIITPASSLSSSPSSSQSPSPLPSLMRQETLTPASYAAQMQQQQQQQTSSLASPSSASRLVEILQVETRNPHFHDTTKGEEHVQDMQLQGLKALYHSSLATPALQAQLRRYMTENLGLVLAPGEEPPRERTYPPLASALDFAIFHDVLTAQSGSLRQFGLAAEVDVLLADRGAACLSGGGSRRTGAGAGVGAGAGAAVGIDINVSGSAGTNGGGYRRSHNPRRRFDKPAAREQKIHLSVGDDDHDRSRSRRSSSDGWQTSLMQ</sequence>
<dbReference type="KEGG" id="ela:UCREL1_10936"/>
<dbReference type="Gene3D" id="3.90.550.10">
    <property type="entry name" value="Spore Coat Polysaccharide Biosynthesis Protein SpsA, Chain A"/>
    <property type="match status" value="2"/>
</dbReference>
<dbReference type="GO" id="GO:0005737">
    <property type="term" value="C:cytoplasm"/>
    <property type="evidence" value="ECO:0007669"/>
    <property type="project" value="InterPro"/>
</dbReference>
<dbReference type="eggNOG" id="ENOG502SKFP">
    <property type="taxonomic scope" value="Eukaryota"/>
</dbReference>
<feature type="compositionally biased region" description="Basic residues" evidence="1">
    <location>
        <begin position="532"/>
        <end position="541"/>
    </location>
</feature>
<dbReference type="GO" id="GO:0051479">
    <property type="term" value="P:mannosylglycerate biosynthetic process"/>
    <property type="evidence" value="ECO:0007669"/>
    <property type="project" value="InterPro"/>
</dbReference>